<dbReference type="EMBL" id="JABFAC010000013">
    <property type="protein sequence ID" value="MBA0632998.1"/>
    <property type="molecule type" value="Genomic_DNA"/>
</dbReference>
<name>A0A7J8T3M8_GOSDV</name>
<dbReference type="Proteomes" id="UP000593561">
    <property type="component" value="Unassembled WGS sequence"/>
</dbReference>
<sequence length="37" mass="4106">MGYGIMEHHVGGNIGCLTKPLLPSQRLMPKLMLNMHS</sequence>
<keyword evidence="2" id="KW-1185">Reference proteome</keyword>
<proteinExistence type="predicted"/>
<feature type="non-terminal residue" evidence="1">
    <location>
        <position position="1"/>
    </location>
</feature>
<comment type="caution">
    <text evidence="1">The sequence shown here is derived from an EMBL/GenBank/DDBJ whole genome shotgun (WGS) entry which is preliminary data.</text>
</comment>
<reference evidence="1 2" key="1">
    <citation type="journal article" date="2019" name="Genome Biol. Evol.">
        <title>Insights into the evolution of the New World diploid cottons (Gossypium, subgenus Houzingenia) based on genome sequencing.</title>
        <authorList>
            <person name="Grover C.E."/>
            <person name="Arick M.A. 2nd"/>
            <person name="Thrash A."/>
            <person name="Conover J.L."/>
            <person name="Sanders W.S."/>
            <person name="Peterson D.G."/>
            <person name="Frelichowski J.E."/>
            <person name="Scheffler J.A."/>
            <person name="Scheffler B.E."/>
            <person name="Wendel J.F."/>
        </authorList>
    </citation>
    <scope>NUCLEOTIDE SEQUENCE [LARGE SCALE GENOMIC DNA]</scope>
    <source>
        <strain evidence="1">27</strain>
        <tissue evidence="1">Leaf</tissue>
    </source>
</reference>
<organism evidence="1 2">
    <name type="scientific">Gossypium davidsonii</name>
    <name type="common">Davidson's cotton</name>
    <name type="synonym">Gossypium klotzschianum subsp. davidsonii</name>
    <dbReference type="NCBI Taxonomy" id="34287"/>
    <lineage>
        <taxon>Eukaryota</taxon>
        <taxon>Viridiplantae</taxon>
        <taxon>Streptophyta</taxon>
        <taxon>Embryophyta</taxon>
        <taxon>Tracheophyta</taxon>
        <taxon>Spermatophyta</taxon>
        <taxon>Magnoliopsida</taxon>
        <taxon>eudicotyledons</taxon>
        <taxon>Gunneridae</taxon>
        <taxon>Pentapetalae</taxon>
        <taxon>rosids</taxon>
        <taxon>malvids</taxon>
        <taxon>Malvales</taxon>
        <taxon>Malvaceae</taxon>
        <taxon>Malvoideae</taxon>
        <taxon>Gossypium</taxon>
    </lineage>
</organism>
<protein>
    <submittedName>
        <fullName evidence="1">Uncharacterized protein</fullName>
    </submittedName>
</protein>
<gene>
    <name evidence="1" type="ORF">Godav_001657</name>
</gene>
<evidence type="ECO:0000313" key="2">
    <source>
        <dbReference type="Proteomes" id="UP000593561"/>
    </source>
</evidence>
<accession>A0A7J8T3M8</accession>
<evidence type="ECO:0000313" key="1">
    <source>
        <dbReference type="EMBL" id="MBA0632998.1"/>
    </source>
</evidence>
<dbReference type="AlphaFoldDB" id="A0A7J8T3M8"/>